<feature type="non-terminal residue" evidence="4">
    <location>
        <position position="1"/>
    </location>
</feature>
<organism evidence="4 5">
    <name type="scientific">Lepidopterella palustris CBS 459.81</name>
    <dbReference type="NCBI Taxonomy" id="1314670"/>
    <lineage>
        <taxon>Eukaryota</taxon>
        <taxon>Fungi</taxon>
        <taxon>Dikarya</taxon>
        <taxon>Ascomycota</taxon>
        <taxon>Pezizomycotina</taxon>
        <taxon>Dothideomycetes</taxon>
        <taxon>Pleosporomycetidae</taxon>
        <taxon>Mytilinidiales</taxon>
        <taxon>Argynnaceae</taxon>
        <taxon>Lepidopterella</taxon>
    </lineage>
</organism>
<dbReference type="SUPFAM" id="SSF48403">
    <property type="entry name" value="Ankyrin repeat"/>
    <property type="match status" value="1"/>
</dbReference>
<proteinExistence type="predicted"/>
<dbReference type="InterPro" id="IPR036770">
    <property type="entry name" value="Ankyrin_rpt-contain_sf"/>
</dbReference>
<dbReference type="OrthoDB" id="5369447at2759"/>
<evidence type="ECO:0000256" key="2">
    <source>
        <dbReference type="ARBA" id="ARBA00023043"/>
    </source>
</evidence>
<feature type="repeat" description="ANK" evidence="3">
    <location>
        <begin position="31"/>
        <end position="63"/>
    </location>
</feature>
<feature type="repeat" description="ANK" evidence="3">
    <location>
        <begin position="1"/>
        <end position="30"/>
    </location>
</feature>
<dbReference type="GO" id="GO:0004842">
    <property type="term" value="F:ubiquitin-protein transferase activity"/>
    <property type="evidence" value="ECO:0007669"/>
    <property type="project" value="TreeGrafter"/>
</dbReference>
<evidence type="ECO:0000256" key="1">
    <source>
        <dbReference type="ARBA" id="ARBA00022737"/>
    </source>
</evidence>
<dbReference type="GO" id="GO:0085020">
    <property type="term" value="P:protein K6-linked ubiquitination"/>
    <property type="evidence" value="ECO:0007669"/>
    <property type="project" value="TreeGrafter"/>
</dbReference>
<dbReference type="SMART" id="SM00248">
    <property type="entry name" value="ANK"/>
    <property type="match status" value="2"/>
</dbReference>
<dbReference type="PROSITE" id="PS50297">
    <property type="entry name" value="ANK_REP_REGION"/>
    <property type="match status" value="2"/>
</dbReference>
<gene>
    <name evidence="4" type="ORF">K432DRAFT_312724</name>
</gene>
<dbReference type="InterPro" id="IPR002110">
    <property type="entry name" value="Ankyrin_rpt"/>
</dbReference>
<keyword evidence="1" id="KW-0677">Repeat</keyword>
<evidence type="ECO:0000313" key="4">
    <source>
        <dbReference type="EMBL" id="OCK73475.1"/>
    </source>
</evidence>
<dbReference type="PANTHER" id="PTHR24171:SF8">
    <property type="entry name" value="BRCA1-ASSOCIATED RING DOMAIN PROTEIN 1"/>
    <property type="match status" value="1"/>
</dbReference>
<evidence type="ECO:0000313" key="5">
    <source>
        <dbReference type="Proteomes" id="UP000250266"/>
    </source>
</evidence>
<reference evidence="4 5" key="1">
    <citation type="journal article" date="2016" name="Nat. Commun.">
        <title>Ectomycorrhizal ecology is imprinted in the genome of the dominant symbiotic fungus Cenococcum geophilum.</title>
        <authorList>
            <consortium name="DOE Joint Genome Institute"/>
            <person name="Peter M."/>
            <person name="Kohler A."/>
            <person name="Ohm R.A."/>
            <person name="Kuo A."/>
            <person name="Krutzmann J."/>
            <person name="Morin E."/>
            <person name="Arend M."/>
            <person name="Barry K.W."/>
            <person name="Binder M."/>
            <person name="Choi C."/>
            <person name="Clum A."/>
            <person name="Copeland A."/>
            <person name="Grisel N."/>
            <person name="Haridas S."/>
            <person name="Kipfer T."/>
            <person name="LaButti K."/>
            <person name="Lindquist E."/>
            <person name="Lipzen A."/>
            <person name="Maire R."/>
            <person name="Meier B."/>
            <person name="Mihaltcheva S."/>
            <person name="Molinier V."/>
            <person name="Murat C."/>
            <person name="Poggeler S."/>
            <person name="Quandt C.A."/>
            <person name="Sperisen C."/>
            <person name="Tritt A."/>
            <person name="Tisserant E."/>
            <person name="Crous P.W."/>
            <person name="Henrissat B."/>
            <person name="Nehls U."/>
            <person name="Egli S."/>
            <person name="Spatafora J.W."/>
            <person name="Grigoriev I.V."/>
            <person name="Martin F.M."/>
        </authorList>
    </citation>
    <scope>NUCLEOTIDE SEQUENCE [LARGE SCALE GENOMIC DNA]</scope>
    <source>
        <strain evidence="4 5">CBS 459.81</strain>
    </source>
</reference>
<dbReference type="Proteomes" id="UP000250266">
    <property type="component" value="Unassembled WGS sequence"/>
</dbReference>
<dbReference type="Gene3D" id="1.25.40.20">
    <property type="entry name" value="Ankyrin repeat-containing domain"/>
    <property type="match status" value="1"/>
</dbReference>
<dbReference type="EMBL" id="KV745763">
    <property type="protein sequence ID" value="OCK73475.1"/>
    <property type="molecule type" value="Genomic_DNA"/>
</dbReference>
<accession>A0A8E2J8Q5</accession>
<keyword evidence="5" id="KW-1185">Reference proteome</keyword>
<name>A0A8E2J8Q5_9PEZI</name>
<dbReference type="PROSITE" id="PS50088">
    <property type="entry name" value="ANK_REPEAT"/>
    <property type="match status" value="2"/>
</dbReference>
<keyword evidence="2 3" id="KW-0040">ANK repeat</keyword>
<dbReference type="AlphaFoldDB" id="A0A8E2J8Q5"/>
<evidence type="ECO:0000256" key="3">
    <source>
        <dbReference type="PROSITE-ProRule" id="PRU00023"/>
    </source>
</evidence>
<protein>
    <submittedName>
        <fullName evidence="4">Ankyrin</fullName>
    </submittedName>
</protein>
<dbReference type="PANTHER" id="PTHR24171">
    <property type="entry name" value="ANKYRIN REPEAT DOMAIN-CONTAINING PROTEIN 39-RELATED"/>
    <property type="match status" value="1"/>
</dbReference>
<sequence length="104" mass="10942">TPLHSAAELGHVQIVQLLLAHRAVIDCPGENGNTPLMSAVLGLQEKMVRCLLEAGADLDAKNEEGVTALGIARGLELGASSPIMQMLRGSVRADKEEEEVIADS</sequence>
<dbReference type="Pfam" id="PF12796">
    <property type="entry name" value="Ank_2"/>
    <property type="match status" value="1"/>
</dbReference>